<dbReference type="InterPro" id="IPR005624">
    <property type="entry name" value="PduO/GlcC-like"/>
</dbReference>
<dbReference type="PANTHER" id="PTHR28255">
    <property type="match status" value="1"/>
</dbReference>
<reference evidence="1 2" key="2">
    <citation type="submission" date="2024-06" db="EMBL/GenBank/DDBJ databases">
        <title>Thioclava kandeliae sp. nov. from a rhizosphere soil sample of Kandelia candel in a mangrove.</title>
        <authorList>
            <person name="Mu T."/>
        </authorList>
    </citation>
    <scope>NUCLEOTIDE SEQUENCE [LARGE SCALE GENOMIC DNA]</scope>
    <source>
        <strain evidence="1 2">CPCC 100088</strain>
    </source>
</reference>
<sequence>MEYTLASLAQEQSELGLSVFNYDFIWDLGQRLQARAKAEKAPVAITISHGTDLVFCTVLEGATVLNLDWAARKRAVAHQFHRSSLSLRIEAEEEGHDFNKRYLLPDSHYFATGGGVPLMGKNGTYLGAVAVSGLPDVEDHGMIVETLRDML</sequence>
<dbReference type="Gene3D" id="3.30.450.150">
    <property type="entry name" value="Haem-degrading domain"/>
    <property type="match status" value="1"/>
</dbReference>
<comment type="caution">
    <text evidence="1">The sequence shown here is derived from an EMBL/GenBank/DDBJ whole genome shotgun (WGS) entry which is preliminary data.</text>
</comment>
<reference evidence="1 2" key="1">
    <citation type="submission" date="2024-01" db="EMBL/GenBank/DDBJ databases">
        <authorList>
            <person name="Deng Y."/>
            <person name="Su J."/>
        </authorList>
    </citation>
    <scope>NUCLEOTIDE SEQUENCE [LARGE SCALE GENOMIC DNA]</scope>
    <source>
        <strain evidence="1 2">CPCC 100088</strain>
    </source>
</reference>
<dbReference type="InterPro" id="IPR038084">
    <property type="entry name" value="PduO/GlcC-like_sf"/>
</dbReference>
<dbReference type="RefSeq" id="WP_350934161.1">
    <property type="nucleotide sequence ID" value="NZ_JAYWLC010000001.1"/>
</dbReference>
<dbReference type="SUPFAM" id="SSF143744">
    <property type="entry name" value="GlcG-like"/>
    <property type="match status" value="1"/>
</dbReference>
<dbReference type="PIRSF" id="PIRSF008757">
    <property type="entry name" value="UCP008757"/>
    <property type="match status" value="1"/>
</dbReference>
<dbReference type="EMBL" id="JAYWLC010000001">
    <property type="protein sequence ID" value="MER5170306.1"/>
    <property type="molecule type" value="Genomic_DNA"/>
</dbReference>
<dbReference type="InterPro" id="IPR010371">
    <property type="entry name" value="YBR137W-like"/>
</dbReference>
<gene>
    <name evidence="1" type="ORF">VSX56_00840</name>
</gene>
<dbReference type="Pfam" id="PF03928">
    <property type="entry name" value="HbpS-like"/>
    <property type="match status" value="1"/>
</dbReference>
<evidence type="ECO:0000313" key="2">
    <source>
        <dbReference type="Proteomes" id="UP001438953"/>
    </source>
</evidence>
<dbReference type="PANTHER" id="PTHR28255:SF1">
    <property type="entry name" value="UPF0303 PROTEIN YBR137W"/>
    <property type="match status" value="1"/>
</dbReference>
<keyword evidence="2" id="KW-1185">Reference proteome</keyword>
<organism evidence="1 2">
    <name type="scientific">Thioclava kandeliae</name>
    <dbReference type="NCBI Taxonomy" id="3070818"/>
    <lineage>
        <taxon>Bacteria</taxon>
        <taxon>Pseudomonadati</taxon>
        <taxon>Pseudomonadota</taxon>
        <taxon>Alphaproteobacteria</taxon>
        <taxon>Rhodobacterales</taxon>
        <taxon>Paracoccaceae</taxon>
        <taxon>Thioclava</taxon>
    </lineage>
</organism>
<name>A0ABV1SBN8_9RHOB</name>
<proteinExistence type="predicted"/>
<dbReference type="Proteomes" id="UP001438953">
    <property type="component" value="Unassembled WGS sequence"/>
</dbReference>
<accession>A0ABV1SBN8</accession>
<evidence type="ECO:0000313" key="1">
    <source>
        <dbReference type="EMBL" id="MER5170306.1"/>
    </source>
</evidence>
<protein>
    <submittedName>
        <fullName evidence="1">Heme-binding protein</fullName>
    </submittedName>
</protein>